<dbReference type="OrthoDB" id="345906at2759"/>
<keyword evidence="3" id="KW-1185">Reference proteome</keyword>
<proteinExistence type="predicted"/>
<feature type="compositionally biased region" description="Polar residues" evidence="1">
    <location>
        <begin position="1"/>
        <end position="11"/>
    </location>
</feature>
<dbReference type="VEuPathDB" id="ToxoDB:CSUI_007881"/>
<dbReference type="Proteomes" id="UP000221165">
    <property type="component" value="Unassembled WGS sequence"/>
</dbReference>
<dbReference type="EMBL" id="MIGC01004249">
    <property type="protein sequence ID" value="PHJ18288.1"/>
    <property type="molecule type" value="Genomic_DNA"/>
</dbReference>
<accession>A0A2C6KNV5</accession>
<evidence type="ECO:0000313" key="2">
    <source>
        <dbReference type="EMBL" id="PHJ18288.1"/>
    </source>
</evidence>
<reference evidence="2 3" key="1">
    <citation type="journal article" date="2017" name="Int. J. Parasitol.">
        <title>The genome of the protozoan parasite Cystoisospora suis and a reverse vaccinology approach to identify vaccine candidates.</title>
        <authorList>
            <person name="Palmieri N."/>
            <person name="Shrestha A."/>
            <person name="Ruttkowski B."/>
            <person name="Beck T."/>
            <person name="Vogl C."/>
            <person name="Tomley F."/>
            <person name="Blake D.P."/>
            <person name="Joachim A."/>
        </authorList>
    </citation>
    <scope>NUCLEOTIDE SEQUENCE [LARGE SCALE GENOMIC DNA]</scope>
    <source>
        <strain evidence="2 3">Wien I</strain>
    </source>
</reference>
<sequence>MHDSAENTSASADPPQPSSFAGSGPLPSSSSVVPHAEHGECAHDVNTAPRKTAEDSGLDSNPALPASTSAGLNSSGCTSSSEANSPALPQDEEPALTYFPSAYSGRISFIPPPEYNGVQHVSGAFYPRGGGAPIYPTPSIVLSLQQQNTIIRDRTTVYTGDSTVYDRGSGVPGSPRPSLRGDASPRLQQPPVTPMMAGSPERYNYDACGASSQQHGTTTSVNAPSASSASWGNGVEVVYSTSSSPLQSSRVSAIGDSFSDVIRRKLGSDGASKGGAGYFIASGGESTSPASFGIKGGTKMKEALGTPWSAAVEGGPGVEKVILATGEAAGTEPTRLSPQTKMVRYVRAEDSAVAAEHYRHRPLPPSLLASKSENEKQYIEELNAVDHAGAVSISKMPYVPLPLLERLHMHHVHGLRAPPRTHFLESLFPLIRVRTRRGPHGVCDVGTLDVKQFVRRLQLAVSGYYDDMKRLIGPPDMTFPSMGICASNGRPPVPLIYQVVSAPNCPHCGYQLLLKSTAPLPGFLQAVEAPQLPAPQHTGITSPQNCFDRWAQWHCSLCGDVGEAFDENILGCPGIAACGETGECVDQLVAEGIQGLAHCMKNNCFSWPRGAQQVIEGYPLYEPDPTLCRKERPTSLTGNICIDQLNAFLDACLVEPHKGKEYPAPPPIPDTQRTGNWLIDMTNSILDRCCEQTVPLPPPPPPKRCCPPVEMLIPPCCRTRELPPPPPPPPETCPLLKLCRKNPKECPQCHQPVGGSKRRGGTCPAERDPCGGGTVECCLRGTNHYVPDATPAPCLAPPFQAPAVELIEVPRFVEAGDNTLYEAAPPALAVRSPSPCRIDTPRVRVVSVAPADREKWCAQPPGKDDNTFDLAVSLSVTRSEGE</sequence>
<feature type="compositionally biased region" description="Polar residues" evidence="1">
    <location>
        <begin position="66"/>
        <end position="84"/>
    </location>
</feature>
<name>A0A2C6KNV5_9APIC</name>
<feature type="region of interest" description="Disordered" evidence="1">
    <location>
        <begin position="1"/>
        <end position="92"/>
    </location>
</feature>
<dbReference type="RefSeq" id="XP_067919996.1">
    <property type="nucleotide sequence ID" value="XM_068068024.1"/>
</dbReference>
<organism evidence="2 3">
    <name type="scientific">Cystoisospora suis</name>
    <dbReference type="NCBI Taxonomy" id="483139"/>
    <lineage>
        <taxon>Eukaryota</taxon>
        <taxon>Sar</taxon>
        <taxon>Alveolata</taxon>
        <taxon>Apicomplexa</taxon>
        <taxon>Conoidasida</taxon>
        <taxon>Coccidia</taxon>
        <taxon>Eucoccidiorida</taxon>
        <taxon>Eimeriorina</taxon>
        <taxon>Sarcocystidae</taxon>
        <taxon>Cystoisospora</taxon>
    </lineage>
</organism>
<dbReference type="AlphaFoldDB" id="A0A2C6KNV5"/>
<feature type="region of interest" description="Disordered" evidence="1">
    <location>
        <begin position="161"/>
        <end position="192"/>
    </location>
</feature>
<feature type="compositionally biased region" description="Low complexity" evidence="1">
    <location>
        <begin position="18"/>
        <end position="34"/>
    </location>
</feature>
<comment type="caution">
    <text evidence="2">The sequence shown here is derived from an EMBL/GenBank/DDBJ whole genome shotgun (WGS) entry which is preliminary data.</text>
</comment>
<gene>
    <name evidence="2" type="ORF">CSUI_007881</name>
</gene>
<evidence type="ECO:0000256" key="1">
    <source>
        <dbReference type="SAM" id="MobiDB-lite"/>
    </source>
</evidence>
<protein>
    <submittedName>
        <fullName evidence="2">Uncharacterized protein</fullName>
    </submittedName>
</protein>
<dbReference type="GeneID" id="94431235"/>
<evidence type="ECO:0000313" key="3">
    <source>
        <dbReference type="Proteomes" id="UP000221165"/>
    </source>
</evidence>